<keyword evidence="5" id="KW-0804">Transcription</keyword>
<dbReference type="SUPFAM" id="SSF52540">
    <property type="entry name" value="P-loop containing nucleoside triphosphate hydrolases"/>
    <property type="match status" value="1"/>
</dbReference>
<organism evidence="8 9">
    <name type="scientific">Leptospira yanagawae</name>
    <dbReference type="NCBI Taxonomy" id="293069"/>
    <lineage>
        <taxon>Bacteria</taxon>
        <taxon>Pseudomonadati</taxon>
        <taxon>Spirochaetota</taxon>
        <taxon>Spirochaetia</taxon>
        <taxon>Leptospirales</taxon>
        <taxon>Leptospiraceae</taxon>
        <taxon>Leptospira</taxon>
    </lineage>
</organism>
<keyword evidence="2" id="KW-0067">ATP-binding</keyword>
<keyword evidence="3" id="KW-0805">Transcription regulation</keyword>
<dbReference type="InterPro" id="IPR009057">
    <property type="entry name" value="Homeodomain-like_sf"/>
</dbReference>
<gene>
    <name evidence="8" type="ORF">EHQ46_16150</name>
</gene>
<dbReference type="CDD" id="cd00009">
    <property type="entry name" value="AAA"/>
    <property type="match status" value="1"/>
</dbReference>
<dbReference type="Pfam" id="PF25601">
    <property type="entry name" value="AAA_lid_14"/>
    <property type="match status" value="1"/>
</dbReference>
<comment type="caution">
    <text evidence="8">The sequence shown here is derived from an EMBL/GenBank/DDBJ whole genome shotgun (WGS) entry which is preliminary data.</text>
</comment>
<protein>
    <submittedName>
        <fullName evidence="8">Sigma-54-dependent Fis family transcriptional regulator</fullName>
    </submittedName>
</protein>
<dbReference type="InterPro" id="IPR002078">
    <property type="entry name" value="Sigma_54_int"/>
</dbReference>
<evidence type="ECO:0000256" key="6">
    <source>
        <dbReference type="SAM" id="Phobius"/>
    </source>
</evidence>
<evidence type="ECO:0000256" key="2">
    <source>
        <dbReference type="ARBA" id="ARBA00022840"/>
    </source>
</evidence>
<evidence type="ECO:0000256" key="5">
    <source>
        <dbReference type="ARBA" id="ARBA00023163"/>
    </source>
</evidence>
<keyword evidence="4" id="KW-0238">DNA-binding</keyword>
<keyword evidence="6" id="KW-0472">Membrane</keyword>
<evidence type="ECO:0000256" key="1">
    <source>
        <dbReference type="ARBA" id="ARBA00022741"/>
    </source>
</evidence>
<sequence length="447" mass="52096">NEFFIYDYLEYRQFLHQLLLPAVYFQLFAMIFVITVFPIVFKISFVFPLNQLIKDIEFEFLRGKKNRNNHIEEDKFELSQLKNAFFRIGDMIRNAKKELEEVSKPLDVLEFYINEDPKEIKIGNHTLIYKSNSFDKTIHEVYQASRYPHPVTITGETGCGKELVAKLIHQSSEYKEGPFLAINCATLPESLWEAEIFGAKKGSYTDSKADRKGRIEEASGGSIFFDEIGEMPISIQAKMLRLLQEKKFVPIGANVEQNVQCRFIFATNQNLDELVKKKLFREDLLYRIKVFHIHLIPLRERLEDIPYLLNFFINRFRTQFNRIEPKFSDDAMSKILNYSWPGNIRELENFVTRIMSQTSKDVIEPTDMIPFLSNSGSQSVQQSGKTILISKLGLEEEIKELSRNLICTALREENGNVTKAAERLQMKRTTLLYKMKELGIAEKKSIF</sequence>
<evidence type="ECO:0000313" key="8">
    <source>
        <dbReference type="EMBL" id="TGL17404.1"/>
    </source>
</evidence>
<dbReference type="PROSITE" id="PS00688">
    <property type="entry name" value="SIGMA54_INTERACT_3"/>
    <property type="match status" value="1"/>
</dbReference>
<name>A0ABY2M0J6_9LEPT</name>
<keyword evidence="1" id="KW-0547">Nucleotide-binding</keyword>
<dbReference type="EMBL" id="RQFU01000023">
    <property type="protein sequence ID" value="TGL17404.1"/>
    <property type="molecule type" value="Genomic_DNA"/>
</dbReference>
<feature type="non-terminal residue" evidence="8">
    <location>
        <position position="1"/>
    </location>
</feature>
<evidence type="ECO:0000259" key="7">
    <source>
        <dbReference type="PROSITE" id="PS50045"/>
    </source>
</evidence>
<dbReference type="Pfam" id="PF02954">
    <property type="entry name" value="HTH_8"/>
    <property type="match status" value="1"/>
</dbReference>
<dbReference type="SMART" id="SM00382">
    <property type="entry name" value="AAA"/>
    <property type="match status" value="1"/>
</dbReference>
<dbReference type="InterPro" id="IPR025943">
    <property type="entry name" value="Sigma_54_int_dom_ATP-bd_2"/>
</dbReference>
<dbReference type="Gene3D" id="3.40.50.300">
    <property type="entry name" value="P-loop containing nucleotide triphosphate hydrolases"/>
    <property type="match status" value="1"/>
</dbReference>
<dbReference type="PRINTS" id="PR01590">
    <property type="entry name" value="HTHFIS"/>
</dbReference>
<dbReference type="InterPro" id="IPR025944">
    <property type="entry name" value="Sigma_54_int_dom_CS"/>
</dbReference>
<dbReference type="InterPro" id="IPR027417">
    <property type="entry name" value="P-loop_NTPase"/>
</dbReference>
<feature type="domain" description="Sigma-54 factor interaction" evidence="7">
    <location>
        <begin position="127"/>
        <end position="356"/>
    </location>
</feature>
<accession>A0ABY2M0J6</accession>
<feature type="transmembrane region" description="Helical" evidence="6">
    <location>
        <begin position="18"/>
        <end position="41"/>
    </location>
</feature>
<keyword evidence="9" id="KW-1185">Reference proteome</keyword>
<evidence type="ECO:0000256" key="4">
    <source>
        <dbReference type="ARBA" id="ARBA00023125"/>
    </source>
</evidence>
<dbReference type="Pfam" id="PF00158">
    <property type="entry name" value="Sigma54_activat"/>
    <property type="match status" value="1"/>
</dbReference>
<dbReference type="InterPro" id="IPR002197">
    <property type="entry name" value="HTH_Fis"/>
</dbReference>
<dbReference type="PANTHER" id="PTHR32071">
    <property type="entry name" value="TRANSCRIPTIONAL REGULATORY PROTEIN"/>
    <property type="match status" value="1"/>
</dbReference>
<dbReference type="Gene3D" id="1.10.8.60">
    <property type="match status" value="1"/>
</dbReference>
<dbReference type="Proteomes" id="UP000298200">
    <property type="component" value="Unassembled WGS sequence"/>
</dbReference>
<dbReference type="InterPro" id="IPR003593">
    <property type="entry name" value="AAA+_ATPase"/>
</dbReference>
<dbReference type="PROSITE" id="PS00676">
    <property type="entry name" value="SIGMA54_INTERACT_2"/>
    <property type="match status" value="1"/>
</dbReference>
<evidence type="ECO:0000313" key="9">
    <source>
        <dbReference type="Proteomes" id="UP000298200"/>
    </source>
</evidence>
<dbReference type="Gene3D" id="1.10.10.60">
    <property type="entry name" value="Homeodomain-like"/>
    <property type="match status" value="1"/>
</dbReference>
<dbReference type="SUPFAM" id="SSF46689">
    <property type="entry name" value="Homeodomain-like"/>
    <property type="match status" value="1"/>
</dbReference>
<dbReference type="RefSeq" id="WP_135637076.1">
    <property type="nucleotide sequence ID" value="NZ_RQFU01000023.1"/>
</dbReference>
<keyword evidence="6" id="KW-1133">Transmembrane helix</keyword>
<reference evidence="9" key="1">
    <citation type="journal article" date="2019" name="PLoS Negl. Trop. Dis.">
        <title>Revisiting the worldwide diversity of Leptospira species in the environment.</title>
        <authorList>
            <person name="Vincent A.T."/>
            <person name="Schiettekatte O."/>
            <person name="Bourhy P."/>
            <person name="Veyrier F.J."/>
            <person name="Picardeau M."/>
        </authorList>
    </citation>
    <scope>NUCLEOTIDE SEQUENCE [LARGE SCALE GENOMIC DNA]</scope>
    <source>
        <strain evidence="9">201800272</strain>
    </source>
</reference>
<proteinExistence type="predicted"/>
<dbReference type="PROSITE" id="PS50045">
    <property type="entry name" value="SIGMA54_INTERACT_4"/>
    <property type="match status" value="1"/>
</dbReference>
<dbReference type="InterPro" id="IPR058031">
    <property type="entry name" value="AAA_lid_NorR"/>
</dbReference>
<keyword evidence="6" id="KW-0812">Transmembrane</keyword>
<evidence type="ECO:0000256" key="3">
    <source>
        <dbReference type="ARBA" id="ARBA00023015"/>
    </source>
</evidence>